<reference evidence="2 3" key="1">
    <citation type="submission" date="2024-06" db="EMBL/GenBank/DDBJ databases">
        <authorList>
            <person name="Pan Q."/>
            <person name="Wen M."/>
            <person name="Jouanno E."/>
            <person name="Zahm M."/>
            <person name="Klopp C."/>
            <person name="Cabau C."/>
            <person name="Louis A."/>
            <person name="Berthelot C."/>
            <person name="Parey E."/>
            <person name="Roest Crollius H."/>
            <person name="Montfort J."/>
            <person name="Robinson-Rechavi M."/>
            <person name="Bouchez O."/>
            <person name="Lampietro C."/>
            <person name="Lopez Roques C."/>
            <person name="Donnadieu C."/>
            <person name="Postlethwait J."/>
            <person name="Bobe J."/>
            <person name="Verreycken H."/>
            <person name="Guiguen Y."/>
        </authorList>
    </citation>
    <scope>NUCLEOTIDE SEQUENCE [LARGE SCALE GENOMIC DNA]</scope>
    <source>
        <strain evidence="2">Up_M1</strain>
        <tissue evidence="2">Testis</tissue>
    </source>
</reference>
<evidence type="ECO:0000313" key="2">
    <source>
        <dbReference type="EMBL" id="KAL0965528.1"/>
    </source>
</evidence>
<feature type="compositionally biased region" description="Basic and acidic residues" evidence="1">
    <location>
        <begin position="60"/>
        <end position="76"/>
    </location>
</feature>
<evidence type="ECO:0000256" key="1">
    <source>
        <dbReference type="SAM" id="MobiDB-lite"/>
    </source>
</evidence>
<accession>A0ABD0W7Q0</accession>
<feature type="region of interest" description="Disordered" evidence="1">
    <location>
        <begin position="39"/>
        <end position="86"/>
    </location>
</feature>
<protein>
    <submittedName>
        <fullName evidence="2">Uncharacterized protein</fullName>
    </submittedName>
</protein>
<dbReference type="EMBL" id="JAGEUA010000009">
    <property type="protein sequence ID" value="KAL0965528.1"/>
    <property type="molecule type" value="Genomic_DNA"/>
</dbReference>
<dbReference type="AlphaFoldDB" id="A0ABD0W7Q0"/>
<comment type="caution">
    <text evidence="2">The sequence shown here is derived from an EMBL/GenBank/DDBJ whole genome shotgun (WGS) entry which is preliminary data.</text>
</comment>
<keyword evidence="3" id="KW-1185">Reference proteome</keyword>
<gene>
    <name evidence="2" type="ORF">UPYG_G00282480</name>
</gene>
<evidence type="ECO:0000313" key="3">
    <source>
        <dbReference type="Proteomes" id="UP001557470"/>
    </source>
</evidence>
<proteinExistence type="predicted"/>
<name>A0ABD0W7Q0_UMBPY</name>
<organism evidence="2 3">
    <name type="scientific">Umbra pygmaea</name>
    <name type="common">Eastern mudminnow</name>
    <dbReference type="NCBI Taxonomy" id="75934"/>
    <lineage>
        <taxon>Eukaryota</taxon>
        <taxon>Metazoa</taxon>
        <taxon>Chordata</taxon>
        <taxon>Craniata</taxon>
        <taxon>Vertebrata</taxon>
        <taxon>Euteleostomi</taxon>
        <taxon>Actinopterygii</taxon>
        <taxon>Neopterygii</taxon>
        <taxon>Teleostei</taxon>
        <taxon>Protacanthopterygii</taxon>
        <taxon>Esociformes</taxon>
        <taxon>Umbridae</taxon>
        <taxon>Umbra</taxon>
    </lineage>
</organism>
<dbReference type="Proteomes" id="UP001557470">
    <property type="component" value="Unassembled WGS sequence"/>
</dbReference>
<feature type="region of interest" description="Disordered" evidence="1">
    <location>
        <begin position="1"/>
        <end position="24"/>
    </location>
</feature>
<sequence>MRLSAAGCSTGGKPPIPANESDQCGVPVPEFALAVGGSTASLAGQREDETGGELLGRVDGLSERPELDKETVEQHVRPFPNPKVDS</sequence>